<dbReference type="OMA" id="FWRENDE"/>
<dbReference type="Gene3D" id="3.30.200.20">
    <property type="entry name" value="Phosphorylase Kinase, domain 1"/>
    <property type="match status" value="1"/>
</dbReference>
<dbReference type="InterPro" id="IPR055162">
    <property type="entry name" value="RET_CRD"/>
</dbReference>
<dbReference type="GO" id="GO:0007169">
    <property type="term" value="P:cell surface receptor protein tyrosine kinase signaling pathway"/>
    <property type="evidence" value="ECO:0007669"/>
    <property type="project" value="TreeGrafter"/>
</dbReference>
<dbReference type="STRING" id="7375.A0A0L0CAG1"/>
<dbReference type="PANTHER" id="PTHR24416:SF617">
    <property type="entry name" value="RET ONCOGENE, ISOFORM A"/>
    <property type="match status" value="1"/>
</dbReference>
<dbReference type="PROSITE" id="PS50011">
    <property type="entry name" value="PROTEIN_KINASE_DOM"/>
    <property type="match status" value="1"/>
</dbReference>
<evidence type="ECO:0000256" key="2">
    <source>
        <dbReference type="ARBA" id="ARBA00051243"/>
    </source>
</evidence>
<dbReference type="InterPro" id="IPR020635">
    <property type="entry name" value="Tyr_kinase_cat_dom"/>
</dbReference>
<name>A0A0L0CAG1_LUCCU</name>
<dbReference type="Proteomes" id="UP000037069">
    <property type="component" value="Unassembled WGS sequence"/>
</dbReference>
<evidence type="ECO:0000259" key="6">
    <source>
        <dbReference type="PROSITE" id="PS50011"/>
    </source>
</evidence>
<keyword evidence="3" id="KW-0547">Nucleotide-binding</keyword>
<keyword evidence="5" id="KW-1133">Transmembrane helix</keyword>
<accession>A0A0L0CAG1</accession>
<feature type="region of interest" description="Disordered" evidence="4">
    <location>
        <begin position="191"/>
        <end position="224"/>
    </location>
</feature>
<protein>
    <recommendedName>
        <fullName evidence="6">Protein kinase domain-containing protein</fullName>
    </recommendedName>
</protein>
<dbReference type="SUPFAM" id="SSF56112">
    <property type="entry name" value="Protein kinase-like (PK-like)"/>
    <property type="match status" value="1"/>
</dbReference>
<evidence type="ECO:0000313" key="8">
    <source>
        <dbReference type="Proteomes" id="UP000037069"/>
    </source>
</evidence>
<proteinExistence type="predicted"/>
<dbReference type="FunFam" id="1.10.510.10:FF:000462">
    <property type="entry name" value="Receptor tyrosine kinase"/>
    <property type="match status" value="1"/>
</dbReference>
<gene>
    <name evidence="7" type="ORF">FF38_06598</name>
</gene>
<dbReference type="Pfam" id="PF07714">
    <property type="entry name" value="PK_Tyr_Ser-Thr"/>
    <property type="match status" value="1"/>
</dbReference>
<dbReference type="GO" id="GO:0005886">
    <property type="term" value="C:plasma membrane"/>
    <property type="evidence" value="ECO:0007669"/>
    <property type="project" value="TreeGrafter"/>
</dbReference>
<dbReference type="PRINTS" id="PR00109">
    <property type="entry name" value="TYRKINASE"/>
</dbReference>
<dbReference type="Pfam" id="PF22540">
    <property type="entry name" value="RET_CRD"/>
    <property type="match status" value="1"/>
</dbReference>
<feature type="domain" description="Protein kinase" evidence="6">
    <location>
        <begin position="325"/>
        <end position="600"/>
    </location>
</feature>
<dbReference type="EMBL" id="JRES01000668">
    <property type="protein sequence ID" value="KNC29388.1"/>
    <property type="molecule type" value="Genomic_DNA"/>
</dbReference>
<feature type="compositionally biased region" description="Basic and acidic residues" evidence="4">
    <location>
        <begin position="203"/>
        <end position="214"/>
    </location>
</feature>
<dbReference type="GO" id="GO:0043235">
    <property type="term" value="C:receptor complex"/>
    <property type="evidence" value="ECO:0007669"/>
    <property type="project" value="TreeGrafter"/>
</dbReference>
<dbReference type="InterPro" id="IPR017441">
    <property type="entry name" value="Protein_kinase_ATP_BS"/>
</dbReference>
<evidence type="ECO:0000256" key="1">
    <source>
        <dbReference type="ARBA" id="ARBA00004167"/>
    </source>
</evidence>
<feature type="transmembrane region" description="Helical" evidence="5">
    <location>
        <begin position="246"/>
        <end position="266"/>
    </location>
</feature>
<evidence type="ECO:0000256" key="4">
    <source>
        <dbReference type="SAM" id="MobiDB-lite"/>
    </source>
</evidence>
<dbReference type="FunFam" id="3.30.200.20:FF:000690">
    <property type="entry name" value="Receptor tyrosine kinase"/>
    <property type="match status" value="1"/>
</dbReference>
<dbReference type="PROSITE" id="PS00109">
    <property type="entry name" value="PROTEIN_KINASE_TYR"/>
    <property type="match status" value="1"/>
</dbReference>
<dbReference type="InterPro" id="IPR001245">
    <property type="entry name" value="Ser-Thr/Tyr_kinase_cat_dom"/>
</dbReference>
<dbReference type="InterPro" id="IPR000719">
    <property type="entry name" value="Prot_kinase_dom"/>
</dbReference>
<comment type="caution">
    <text evidence="7">The sequence shown here is derived from an EMBL/GenBank/DDBJ whole genome shotgun (WGS) entry which is preliminary data.</text>
</comment>
<dbReference type="InterPro" id="IPR050122">
    <property type="entry name" value="RTK"/>
</dbReference>
<dbReference type="AlphaFoldDB" id="A0A0L0CAG1"/>
<comment type="catalytic activity">
    <reaction evidence="2">
        <text>L-tyrosyl-[protein] + ATP = O-phospho-L-tyrosyl-[protein] + ADP + H(+)</text>
        <dbReference type="Rhea" id="RHEA:10596"/>
        <dbReference type="Rhea" id="RHEA-COMP:10136"/>
        <dbReference type="Rhea" id="RHEA-COMP:20101"/>
        <dbReference type="ChEBI" id="CHEBI:15378"/>
        <dbReference type="ChEBI" id="CHEBI:30616"/>
        <dbReference type="ChEBI" id="CHEBI:46858"/>
        <dbReference type="ChEBI" id="CHEBI:61978"/>
        <dbReference type="ChEBI" id="CHEBI:456216"/>
        <dbReference type="EC" id="2.7.10.1"/>
    </reaction>
</comment>
<dbReference type="InterPro" id="IPR008266">
    <property type="entry name" value="Tyr_kinase_AS"/>
</dbReference>
<feature type="binding site" evidence="3">
    <location>
        <position position="359"/>
    </location>
    <ligand>
        <name>ATP</name>
        <dbReference type="ChEBI" id="CHEBI:30616"/>
    </ligand>
</feature>
<dbReference type="SMART" id="SM00219">
    <property type="entry name" value="TyrKc"/>
    <property type="match status" value="1"/>
</dbReference>
<organism evidence="7 8">
    <name type="scientific">Lucilia cuprina</name>
    <name type="common">Green bottle fly</name>
    <name type="synonym">Australian sheep blowfly</name>
    <dbReference type="NCBI Taxonomy" id="7375"/>
    <lineage>
        <taxon>Eukaryota</taxon>
        <taxon>Metazoa</taxon>
        <taxon>Ecdysozoa</taxon>
        <taxon>Arthropoda</taxon>
        <taxon>Hexapoda</taxon>
        <taxon>Insecta</taxon>
        <taxon>Pterygota</taxon>
        <taxon>Neoptera</taxon>
        <taxon>Endopterygota</taxon>
        <taxon>Diptera</taxon>
        <taxon>Brachycera</taxon>
        <taxon>Muscomorpha</taxon>
        <taxon>Oestroidea</taxon>
        <taxon>Calliphoridae</taxon>
        <taxon>Luciliinae</taxon>
        <taxon>Lucilia</taxon>
    </lineage>
</organism>
<comment type="subcellular location">
    <subcellularLocation>
        <location evidence="1">Membrane</location>
        <topology evidence="1">Single-pass membrane protein</topology>
    </subcellularLocation>
</comment>
<reference evidence="7 8" key="1">
    <citation type="journal article" date="2015" name="Nat. Commun.">
        <title>Lucilia cuprina genome unlocks parasitic fly biology to underpin future interventions.</title>
        <authorList>
            <person name="Anstead C.A."/>
            <person name="Korhonen P.K."/>
            <person name="Young N.D."/>
            <person name="Hall R.S."/>
            <person name="Jex A.R."/>
            <person name="Murali S.C."/>
            <person name="Hughes D.S."/>
            <person name="Lee S.F."/>
            <person name="Perry T."/>
            <person name="Stroehlein A.J."/>
            <person name="Ansell B.R."/>
            <person name="Breugelmans B."/>
            <person name="Hofmann A."/>
            <person name="Qu J."/>
            <person name="Dugan S."/>
            <person name="Lee S.L."/>
            <person name="Chao H."/>
            <person name="Dinh H."/>
            <person name="Han Y."/>
            <person name="Doddapaneni H.V."/>
            <person name="Worley K.C."/>
            <person name="Muzny D.M."/>
            <person name="Ioannidis P."/>
            <person name="Waterhouse R.M."/>
            <person name="Zdobnov E.M."/>
            <person name="James P.J."/>
            <person name="Bagnall N.H."/>
            <person name="Kotze A.C."/>
            <person name="Gibbs R.A."/>
            <person name="Richards S."/>
            <person name="Batterham P."/>
            <person name="Gasser R.B."/>
        </authorList>
    </citation>
    <scope>NUCLEOTIDE SEQUENCE [LARGE SCALE GENOMIC DNA]</scope>
    <source>
        <strain evidence="7 8">LS</strain>
        <tissue evidence="7">Full body</tissue>
    </source>
</reference>
<dbReference type="GO" id="GO:0005524">
    <property type="term" value="F:ATP binding"/>
    <property type="evidence" value="ECO:0007669"/>
    <property type="project" value="UniProtKB-UniRule"/>
</dbReference>
<keyword evidence="5" id="KW-0812">Transmembrane</keyword>
<dbReference type="PROSITE" id="PS00107">
    <property type="entry name" value="PROTEIN_KINASE_ATP"/>
    <property type="match status" value="1"/>
</dbReference>
<evidence type="ECO:0000256" key="5">
    <source>
        <dbReference type="SAM" id="Phobius"/>
    </source>
</evidence>
<dbReference type="Gene3D" id="1.10.510.10">
    <property type="entry name" value="Transferase(Phosphotransferase) domain 1"/>
    <property type="match status" value="1"/>
</dbReference>
<sequence length="782" mass="88289">MKMPELKYTIVEDRSKAFAITSVAGIIYVKNTTALENAPEIVYFLNVSWHDTHQRSFVINVHLVNGRPDNTTCDHKVKSRSQTCAQIKYASQCVRFCGLATNGSSCVWRGSSAGFFGRNYKSCVPNPEFCPDNICDPLEELNTAACPQDCTPSNKIMGPHSTNENRRGILSASGTCTCEDNGKCSCAPLDDEEPKPKRKRKNDTRSENSADKLEGPIYNLNTQKPDKGPLEEMLNLAGWECDNTCIIVAITCPMIFITLIICLILTKRSFKKRSFSKESVTNKKKDHLSDCDIKNGDLPLMQLENSFKFDSSIADTKWEFPPESLVLDCILGEGEFGKVMKGYATDIAQRPGVTTVAVKMLKKGANSVEYMALVSEFQLLQEVSHPNVIKLLGACTKGDAPMIIIEYARYGSLRSYLRLSRKIESAGCEFADGVEPVTVRNILSFALQICKGMTYLTEIKLVHRDLAARNVLLAEGKICKISDFGLTRDVYEDDAYLKRSRDRVPVKWMAPESLADHVYTTKSDVWAFGVLCWELITLGASPYPGIPPQNLYHLLKNGYRMEKPENCSDEIYNLVKSCWTDEPNARPSFKYLASEFKKLLGNNAKYIELETNAFSNPNYCLEEEITKEASNIEETDLSKPTNLQWGEPDPLDHLWRPPKISYDLQDCCNSRDTTNTFSSSFQPPPGYDMPRPLLETHTIEQRLRYENDLRFPLNIRKTSMAEPIQATYTLPVKRGRSYMDMTNKTLLCDNLDNDDFEKHISKTISFRFSSLLNLNEQDDSMA</sequence>
<keyword evidence="3" id="KW-0067">ATP-binding</keyword>
<evidence type="ECO:0000313" key="7">
    <source>
        <dbReference type="EMBL" id="KNC29388.1"/>
    </source>
</evidence>
<keyword evidence="8" id="KW-1185">Reference proteome</keyword>
<keyword evidence="5" id="KW-0472">Membrane</keyword>
<dbReference type="OrthoDB" id="3256376at2759"/>
<dbReference type="InterPro" id="IPR011009">
    <property type="entry name" value="Kinase-like_dom_sf"/>
</dbReference>
<evidence type="ECO:0000256" key="3">
    <source>
        <dbReference type="PROSITE-ProRule" id="PRU10141"/>
    </source>
</evidence>
<dbReference type="PANTHER" id="PTHR24416">
    <property type="entry name" value="TYROSINE-PROTEIN KINASE RECEPTOR"/>
    <property type="match status" value="1"/>
</dbReference>
<dbReference type="GO" id="GO:0004714">
    <property type="term" value="F:transmembrane receptor protein tyrosine kinase activity"/>
    <property type="evidence" value="ECO:0007669"/>
    <property type="project" value="UniProtKB-EC"/>
</dbReference>